<gene>
    <name evidence="2" type="ORF">M6B38_357965</name>
</gene>
<dbReference type="AlphaFoldDB" id="A0AAX6GL60"/>
<evidence type="ECO:0000256" key="1">
    <source>
        <dbReference type="SAM" id="MobiDB-lite"/>
    </source>
</evidence>
<evidence type="ECO:0000313" key="2">
    <source>
        <dbReference type="EMBL" id="KAJ6829430.1"/>
    </source>
</evidence>
<evidence type="ECO:0000313" key="3">
    <source>
        <dbReference type="Proteomes" id="UP001140949"/>
    </source>
</evidence>
<dbReference type="Proteomes" id="UP001140949">
    <property type="component" value="Unassembled WGS sequence"/>
</dbReference>
<keyword evidence="2" id="KW-0808">Transferase</keyword>
<sequence length="103" mass="11668">MGSRRPCRAPAPPQIRLPRPSPRRCRRVERSARRASHLLLRRTVQAPLEVEQPPSRLLVPANLVICSYERSFCIRRLLHVLTDCGSLSGIVLLVSPAKDIRQV</sequence>
<feature type="region of interest" description="Disordered" evidence="1">
    <location>
        <begin position="1"/>
        <end position="23"/>
    </location>
</feature>
<dbReference type="EMBL" id="JANAVB010018600">
    <property type="protein sequence ID" value="KAJ6829430.1"/>
    <property type="molecule type" value="Genomic_DNA"/>
</dbReference>
<proteinExistence type="predicted"/>
<keyword evidence="3" id="KW-1185">Reference proteome</keyword>
<keyword evidence="2" id="KW-0418">Kinase</keyword>
<keyword evidence="2" id="KW-0675">Receptor</keyword>
<comment type="caution">
    <text evidence="2">The sequence shown here is derived from an EMBL/GenBank/DDBJ whole genome shotgun (WGS) entry which is preliminary data.</text>
</comment>
<accession>A0AAX6GL60</accession>
<reference evidence="2" key="1">
    <citation type="journal article" date="2023" name="GigaByte">
        <title>Genome assembly of the bearded iris, Iris pallida Lam.</title>
        <authorList>
            <person name="Bruccoleri R.E."/>
            <person name="Oakeley E.J."/>
            <person name="Faust A.M.E."/>
            <person name="Altorfer M."/>
            <person name="Dessus-Babus S."/>
            <person name="Burckhardt D."/>
            <person name="Oertli M."/>
            <person name="Naumann U."/>
            <person name="Petersen F."/>
            <person name="Wong J."/>
        </authorList>
    </citation>
    <scope>NUCLEOTIDE SEQUENCE</scope>
    <source>
        <strain evidence="2">GSM-AAB239-AS_SAM_17_03QT</strain>
    </source>
</reference>
<name>A0AAX6GL60_IRIPA</name>
<dbReference type="GO" id="GO:0016301">
    <property type="term" value="F:kinase activity"/>
    <property type="evidence" value="ECO:0007669"/>
    <property type="project" value="UniProtKB-KW"/>
</dbReference>
<organism evidence="2 3">
    <name type="scientific">Iris pallida</name>
    <name type="common">Sweet iris</name>
    <dbReference type="NCBI Taxonomy" id="29817"/>
    <lineage>
        <taxon>Eukaryota</taxon>
        <taxon>Viridiplantae</taxon>
        <taxon>Streptophyta</taxon>
        <taxon>Embryophyta</taxon>
        <taxon>Tracheophyta</taxon>
        <taxon>Spermatophyta</taxon>
        <taxon>Magnoliopsida</taxon>
        <taxon>Liliopsida</taxon>
        <taxon>Asparagales</taxon>
        <taxon>Iridaceae</taxon>
        <taxon>Iridoideae</taxon>
        <taxon>Irideae</taxon>
        <taxon>Iris</taxon>
    </lineage>
</organism>
<protein>
    <submittedName>
        <fullName evidence="2">Proline-rich receptor-like protein kinase PERK3</fullName>
    </submittedName>
</protein>
<reference evidence="2" key="2">
    <citation type="submission" date="2023-04" db="EMBL/GenBank/DDBJ databases">
        <authorList>
            <person name="Bruccoleri R.E."/>
            <person name="Oakeley E.J."/>
            <person name="Faust A.-M."/>
            <person name="Dessus-Babus S."/>
            <person name="Altorfer M."/>
            <person name="Burckhardt D."/>
            <person name="Oertli M."/>
            <person name="Naumann U."/>
            <person name="Petersen F."/>
            <person name="Wong J."/>
        </authorList>
    </citation>
    <scope>NUCLEOTIDE SEQUENCE</scope>
    <source>
        <strain evidence="2">GSM-AAB239-AS_SAM_17_03QT</strain>
        <tissue evidence="2">Leaf</tissue>
    </source>
</reference>